<proteinExistence type="predicted"/>
<dbReference type="AlphaFoldDB" id="A0A8H2X1G7"/>
<organism evidence="2 3">
    <name type="scientific">Rhizoctonia solani</name>
    <dbReference type="NCBI Taxonomy" id="456999"/>
    <lineage>
        <taxon>Eukaryota</taxon>
        <taxon>Fungi</taxon>
        <taxon>Dikarya</taxon>
        <taxon>Basidiomycota</taxon>
        <taxon>Agaricomycotina</taxon>
        <taxon>Agaricomycetes</taxon>
        <taxon>Cantharellales</taxon>
        <taxon>Ceratobasidiaceae</taxon>
        <taxon>Rhizoctonia</taxon>
    </lineage>
</organism>
<comment type="caution">
    <text evidence="2">The sequence shown here is derived from an EMBL/GenBank/DDBJ whole genome shotgun (WGS) entry which is preliminary data.</text>
</comment>
<evidence type="ECO:0000313" key="3">
    <source>
        <dbReference type="Proteomes" id="UP000663846"/>
    </source>
</evidence>
<gene>
    <name evidence="2" type="ORF">RDB_LOCUS76024</name>
</gene>
<evidence type="ECO:0000313" key="2">
    <source>
        <dbReference type="EMBL" id="CAE6415451.1"/>
    </source>
</evidence>
<protein>
    <submittedName>
        <fullName evidence="2">Uncharacterized protein</fullName>
    </submittedName>
</protein>
<reference evidence="2" key="1">
    <citation type="submission" date="2021-01" db="EMBL/GenBank/DDBJ databases">
        <authorList>
            <person name="Kaushik A."/>
        </authorList>
    </citation>
    <scope>NUCLEOTIDE SEQUENCE</scope>
    <source>
        <strain evidence="2">AG1-1C</strain>
    </source>
</reference>
<evidence type="ECO:0000256" key="1">
    <source>
        <dbReference type="SAM" id="MobiDB-lite"/>
    </source>
</evidence>
<feature type="region of interest" description="Disordered" evidence="1">
    <location>
        <begin position="82"/>
        <end position="102"/>
    </location>
</feature>
<name>A0A8H2X1G7_9AGAM</name>
<dbReference type="EMBL" id="CAJMWS010000316">
    <property type="protein sequence ID" value="CAE6415451.1"/>
    <property type="molecule type" value="Genomic_DNA"/>
</dbReference>
<accession>A0A8H2X1G7</accession>
<dbReference type="Proteomes" id="UP000663846">
    <property type="component" value="Unassembled WGS sequence"/>
</dbReference>
<sequence>MPEVGWLVGMRWLSVRVDADAAFFIRISAYQRCPSPLVLLYEGTYRASAAQLRAAWMSQRNKSQKNCARLDDATIAINHCPSMVPEGPTIPKVGADRPDTQT</sequence>
<dbReference type="OrthoDB" id="5589766at2759"/>